<evidence type="ECO:0000313" key="3">
    <source>
        <dbReference type="EMBL" id="GGH74288.1"/>
    </source>
</evidence>
<name>A0A917J3I0_9BACT</name>
<dbReference type="RefSeq" id="WP_188954938.1">
    <property type="nucleotide sequence ID" value="NZ_BMIB01000003.1"/>
</dbReference>
<dbReference type="GO" id="GO:0016989">
    <property type="term" value="F:sigma factor antagonist activity"/>
    <property type="evidence" value="ECO:0007669"/>
    <property type="project" value="TreeGrafter"/>
</dbReference>
<keyword evidence="4" id="KW-1185">Reference proteome</keyword>
<evidence type="ECO:0000313" key="4">
    <source>
        <dbReference type="Proteomes" id="UP000627292"/>
    </source>
</evidence>
<dbReference type="Gene3D" id="3.55.50.30">
    <property type="match status" value="1"/>
</dbReference>
<reference evidence="3" key="2">
    <citation type="submission" date="2020-09" db="EMBL/GenBank/DDBJ databases">
        <authorList>
            <person name="Sun Q."/>
            <person name="Zhou Y."/>
        </authorList>
    </citation>
    <scope>NUCLEOTIDE SEQUENCE</scope>
    <source>
        <strain evidence="3">CGMCC 1.15290</strain>
    </source>
</reference>
<comment type="caution">
    <text evidence="3">The sequence shown here is derived from an EMBL/GenBank/DDBJ whole genome shotgun (WGS) entry which is preliminary data.</text>
</comment>
<dbReference type="PANTHER" id="PTHR30273:SF2">
    <property type="entry name" value="PROTEIN FECR"/>
    <property type="match status" value="1"/>
</dbReference>
<dbReference type="PIRSF" id="PIRSF018266">
    <property type="entry name" value="FecR"/>
    <property type="match status" value="1"/>
</dbReference>
<evidence type="ECO:0000256" key="1">
    <source>
        <dbReference type="SAM" id="Phobius"/>
    </source>
</evidence>
<feature type="domain" description="FecR protein" evidence="2">
    <location>
        <begin position="123"/>
        <end position="210"/>
    </location>
</feature>
<dbReference type="Gene3D" id="2.60.120.1440">
    <property type="match status" value="1"/>
</dbReference>
<sequence length="322" mass="36045">MAHDNPSRAQALLQKFESGTCTPEELAILEQWYTTLEEDNPVKLSAQQTLQYRQAFLHIFRNSLQQQQPAPPPVIHKRVHIIPWLAAACLLLLAGIGYQWLLHPPVIPVPAGKLHTVANTTAHVKRVVLADSSVVWLNAHATLSWMDNETNARWVTLSGEGYFEVRTTAQQPFTVNTRHMQITVLGTAFNIEAYEAEKMTRVALLNGSVRLHNPADDSRTLLKPGQLATLAAGKPLAVTAADTDRMASWTNGGFVVNNIPVKDAIARLCQRNGCTLQWKNTKDIHKIISASFMRENFEQSLANLCYLSHKQYKRQGNHVTIY</sequence>
<keyword evidence="1" id="KW-1133">Transmembrane helix</keyword>
<keyword evidence="1" id="KW-0812">Transmembrane</keyword>
<dbReference type="AlphaFoldDB" id="A0A917J3I0"/>
<protein>
    <submittedName>
        <fullName evidence="3">Anti-sigma factor</fullName>
    </submittedName>
</protein>
<reference evidence="3" key="1">
    <citation type="journal article" date="2014" name="Int. J. Syst. Evol. Microbiol.">
        <title>Complete genome sequence of Corynebacterium casei LMG S-19264T (=DSM 44701T), isolated from a smear-ripened cheese.</title>
        <authorList>
            <consortium name="US DOE Joint Genome Institute (JGI-PGF)"/>
            <person name="Walter F."/>
            <person name="Albersmeier A."/>
            <person name="Kalinowski J."/>
            <person name="Ruckert C."/>
        </authorList>
    </citation>
    <scope>NUCLEOTIDE SEQUENCE</scope>
    <source>
        <strain evidence="3">CGMCC 1.15290</strain>
    </source>
</reference>
<dbReference type="Proteomes" id="UP000627292">
    <property type="component" value="Unassembled WGS sequence"/>
</dbReference>
<gene>
    <name evidence="3" type="ORF">GCM10011379_36750</name>
</gene>
<keyword evidence="1" id="KW-0472">Membrane</keyword>
<dbReference type="InterPro" id="IPR006860">
    <property type="entry name" value="FecR"/>
</dbReference>
<dbReference type="Pfam" id="PF04773">
    <property type="entry name" value="FecR"/>
    <property type="match status" value="1"/>
</dbReference>
<accession>A0A917J3I0</accession>
<organism evidence="3 4">
    <name type="scientific">Filimonas zeae</name>
    <dbReference type="NCBI Taxonomy" id="1737353"/>
    <lineage>
        <taxon>Bacteria</taxon>
        <taxon>Pseudomonadati</taxon>
        <taxon>Bacteroidota</taxon>
        <taxon>Chitinophagia</taxon>
        <taxon>Chitinophagales</taxon>
        <taxon>Chitinophagaceae</taxon>
        <taxon>Filimonas</taxon>
    </lineage>
</organism>
<dbReference type="InterPro" id="IPR012373">
    <property type="entry name" value="Ferrdict_sens_TM"/>
</dbReference>
<dbReference type="EMBL" id="BMIB01000003">
    <property type="protein sequence ID" value="GGH74288.1"/>
    <property type="molecule type" value="Genomic_DNA"/>
</dbReference>
<evidence type="ECO:0000259" key="2">
    <source>
        <dbReference type="Pfam" id="PF04773"/>
    </source>
</evidence>
<feature type="transmembrane region" description="Helical" evidence="1">
    <location>
        <begin position="81"/>
        <end position="101"/>
    </location>
</feature>
<dbReference type="PANTHER" id="PTHR30273">
    <property type="entry name" value="PERIPLASMIC SIGNAL SENSOR AND SIGMA FACTOR ACTIVATOR FECR-RELATED"/>
    <property type="match status" value="1"/>
</dbReference>
<proteinExistence type="predicted"/>